<sequence length="463" mass="50995">MVRASQTAPLGRPTYRDTFLRGSSSSAPTSRTTKDIQTSSSSRDSVPETLPTQTSHDDSTAPAGGSSTPPPPPPPQPPIAPAGVHPDLAVPTDAPYAQYTVEDLLMQLGRDGLPKLDPNRPPNTFWFGVDNKVGRSVSDTIKSYFTEPHPNWSLTPQHIRKTWFKCFAQKWRWDIGINETVKKEFNEKATKRLAGTVSDWKEKWQFKGDDAKPSYLTDDVWQGLIQYWIAPHSVKIAAACSTSWLTRDVDGHLPTPHTSGQTPFAGRRLQLANGGPLPSLTRLFEETHKKKSGAFVDERSEKIVNDVNAKILERQTQLSQQSQDGTPVELSLAEEDTIYKEVAPRKKGRVLGMGSVHDVPIASSSYIRRPEDDPVHLRTRLEASDAVISSLQREGQQTKDKLASMETFFDVIAAGNPELASALAARRAAEAASASEPTDQTELDRRATEAASAELYNDINFDA</sequence>
<dbReference type="Proteomes" id="UP001558713">
    <property type="component" value="Unassembled WGS sequence"/>
</dbReference>
<reference evidence="2 3" key="1">
    <citation type="submission" date="2024-04" db="EMBL/GenBank/DDBJ databases">
        <title>Genome assembly C_amara_ONT_v2.</title>
        <authorList>
            <person name="Yant L."/>
            <person name="Moore C."/>
            <person name="Slenker M."/>
        </authorList>
    </citation>
    <scope>NUCLEOTIDE SEQUENCE [LARGE SCALE GENOMIC DNA]</scope>
    <source>
        <tissue evidence="2">Leaf</tissue>
    </source>
</reference>
<feature type="compositionally biased region" description="Polar residues" evidence="1">
    <location>
        <begin position="21"/>
        <end position="54"/>
    </location>
</feature>
<proteinExistence type="predicted"/>
<organism evidence="2 3">
    <name type="scientific">Cardamine amara subsp. amara</name>
    <dbReference type="NCBI Taxonomy" id="228776"/>
    <lineage>
        <taxon>Eukaryota</taxon>
        <taxon>Viridiplantae</taxon>
        <taxon>Streptophyta</taxon>
        <taxon>Embryophyta</taxon>
        <taxon>Tracheophyta</taxon>
        <taxon>Spermatophyta</taxon>
        <taxon>Magnoliopsida</taxon>
        <taxon>eudicotyledons</taxon>
        <taxon>Gunneridae</taxon>
        <taxon>Pentapetalae</taxon>
        <taxon>rosids</taxon>
        <taxon>malvids</taxon>
        <taxon>Brassicales</taxon>
        <taxon>Brassicaceae</taxon>
        <taxon>Cardamineae</taxon>
        <taxon>Cardamine</taxon>
    </lineage>
</organism>
<name>A0ABD1AFG6_CARAN</name>
<protein>
    <submittedName>
        <fullName evidence="2">Transposase-like protein</fullName>
    </submittedName>
</protein>
<comment type="caution">
    <text evidence="2">The sequence shown here is derived from an EMBL/GenBank/DDBJ whole genome shotgun (WGS) entry which is preliminary data.</text>
</comment>
<dbReference type="AlphaFoldDB" id="A0ABD1AFG6"/>
<evidence type="ECO:0000313" key="2">
    <source>
        <dbReference type="EMBL" id="KAL1205532.1"/>
    </source>
</evidence>
<dbReference type="EMBL" id="JBANAX010000516">
    <property type="protein sequence ID" value="KAL1205532.1"/>
    <property type="molecule type" value="Genomic_DNA"/>
</dbReference>
<dbReference type="InterPro" id="IPR004252">
    <property type="entry name" value="Probable_transposase_24"/>
</dbReference>
<gene>
    <name evidence="2" type="ORF">V5N11_026716</name>
</gene>
<dbReference type="Pfam" id="PF03004">
    <property type="entry name" value="Transposase_24"/>
    <property type="match status" value="1"/>
</dbReference>
<feature type="region of interest" description="Disordered" evidence="1">
    <location>
        <begin position="1"/>
        <end position="90"/>
    </location>
</feature>
<accession>A0ABD1AFG6</accession>
<evidence type="ECO:0000256" key="1">
    <source>
        <dbReference type="SAM" id="MobiDB-lite"/>
    </source>
</evidence>
<feature type="compositionally biased region" description="Pro residues" evidence="1">
    <location>
        <begin position="68"/>
        <end position="80"/>
    </location>
</feature>
<evidence type="ECO:0000313" key="3">
    <source>
        <dbReference type="Proteomes" id="UP001558713"/>
    </source>
</evidence>
<keyword evidence="3" id="KW-1185">Reference proteome</keyword>